<evidence type="ECO:0000256" key="2">
    <source>
        <dbReference type="SAM" id="Coils"/>
    </source>
</evidence>
<dbReference type="Pfam" id="PF01464">
    <property type="entry name" value="SLT"/>
    <property type="match status" value="1"/>
</dbReference>
<feature type="coiled-coil region" evidence="2">
    <location>
        <begin position="28"/>
        <end position="55"/>
    </location>
</feature>
<dbReference type="GO" id="GO:0016020">
    <property type="term" value="C:membrane"/>
    <property type="evidence" value="ECO:0007669"/>
    <property type="project" value="InterPro"/>
</dbReference>
<dbReference type="GO" id="GO:0008933">
    <property type="term" value="F:peptidoglycan lytic transglycosylase activity"/>
    <property type="evidence" value="ECO:0007669"/>
    <property type="project" value="InterPro"/>
</dbReference>
<dbReference type="PROSITE" id="PS00922">
    <property type="entry name" value="TRANSGLYCOSYLASE"/>
    <property type="match status" value="1"/>
</dbReference>
<keyword evidence="6" id="KW-1185">Reference proteome</keyword>
<dbReference type="PANTHER" id="PTHR37423:SF2">
    <property type="entry name" value="MEMBRANE-BOUND LYTIC MUREIN TRANSGLYCOSYLASE C"/>
    <property type="match status" value="1"/>
</dbReference>
<accession>A0A7S7M1W4</accession>
<evidence type="ECO:0000256" key="3">
    <source>
        <dbReference type="SAM" id="SignalP"/>
    </source>
</evidence>
<evidence type="ECO:0000256" key="1">
    <source>
        <dbReference type="ARBA" id="ARBA00007734"/>
    </source>
</evidence>
<organism evidence="5 6">
    <name type="scientific">Candidatus Sulfurimonas marisnigri</name>
    <dbReference type="NCBI Taxonomy" id="2740405"/>
    <lineage>
        <taxon>Bacteria</taxon>
        <taxon>Pseudomonadati</taxon>
        <taxon>Campylobacterota</taxon>
        <taxon>Epsilonproteobacteria</taxon>
        <taxon>Campylobacterales</taxon>
        <taxon>Sulfurimonadaceae</taxon>
        <taxon>Sulfurimonas</taxon>
    </lineage>
</organism>
<sequence>MIKKIIISLSCATIIFAQSADEFQKQQMQNFANEKTEFNDYKKNLEQEFENYQKTYLKEYNSYKKELSNYWDNPEMSTKKSWISYTKDKKTRTNVNFEEETIVVQTIANSQKEANENLQIALAKVITVDTKTVQENDPLEIRLSKIRTPSSIVISEVKSEPILSTVIFNKTPTREDVASYVKKTIESNKVKSINSNKIKHSKVYTLKVKMPKDAMIKRSKLYYNEVKKQAKVQELPVPLVFAIMHSESSFNPRARSHIPAYGLMQIVPKSAGIDTYQYLYKKKKLVSGTYLYNSKNNITMGSGYLHILYYKYLKEIKNNDSRLYCTIAAYNTGAGNIAWAFTKTHNMNKAAPVINTLTPEQVYNRLIKDLRYDEPKEYLKKVSKRMSAYHKIYGL</sequence>
<evidence type="ECO:0000313" key="6">
    <source>
        <dbReference type="Proteomes" id="UP000593836"/>
    </source>
</evidence>
<dbReference type="EMBL" id="CP054493">
    <property type="protein sequence ID" value="QOY55592.1"/>
    <property type="molecule type" value="Genomic_DNA"/>
</dbReference>
<dbReference type="KEGG" id="smas:HUE87_05015"/>
<comment type="similarity">
    <text evidence="1">Belongs to the transglycosylase Slt family.</text>
</comment>
<dbReference type="InterPro" id="IPR008258">
    <property type="entry name" value="Transglycosylase_SLT_dom_1"/>
</dbReference>
<feature type="chain" id="PRO_5032743506" evidence="3">
    <location>
        <begin position="20"/>
        <end position="395"/>
    </location>
</feature>
<keyword evidence="3" id="KW-0732">Signal</keyword>
<protein>
    <submittedName>
        <fullName evidence="5">DUF3393 domain-containing protein</fullName>
    </submittedName>
</protein>
<reference evidence="5 6" key="1">
    <citation type="submission" date="2020-05" db="EMBL/GenBank/DDBJ databases">
        <title>Sulfurimonas marisnigri, sp. nov., and Sulfurimonas baltica, sp. nov., manganese oxide reducing chemolithoautotrophs of the class Epsilonproteobacteria isolated from the pelagic redoxclines of the Black and Baltic Seas and emended description of the genus Sulfurimonas.</title>
        <authorList>
            <person name="Henkel J.V."/>
            <person name="Laudan C."/>
            <person name="Werner J."/>
            <person name="Neu T."/>
            <person name="Plewe S."/>
            <person name="Sproer C."/>
            <person name="Bunk B."/>
            <person name="Schulz-Vogt H.N."/>
        </authorList>
    </citation>
    <scope>NUCLEOTIDE SEQUENCE [LARGE SCALE GENOMIC DNA]</scope>
    <source>
        <strain evidence="5 6">SoZ1</strain>
    </source>
</reference>
<evidence type="ECO:0000259" key="4">
    <source>
        <dbReference type="Pfam" id="PF01464"/>
    </source>
</evidence>
<dbReference type="InterPro" id="IPR000189">
    <property type="entry name" value="Transglyc_AS"/>
</dbReference>
<feature type="signal peptide" evidence="3">
    <location>
        <begin position="1"/>
        <end position="19"/>
    </location>
</feature>
<keyword evidence="2" id="KW-0175">Coiled coil</keyword>
<dbReference type="AlphaFoldDB" id="A0A7S7M1W4"/>
<dbReference type="InterPro" id="IPR023346">
    <property type="entry name" value="Lysozyme-like_dom_sf"/>
</dbReference>
<feature type="domain" description="Transglycosylase SLT" evidence="4">
    <location>
        <begin position="227"/>
        <end position="349"/>
    </location>
</feature>
<dbReference type="SUPFAM" id="SSF53955">
    <property type="entry name" value="Lysozyme-like"/>
    <property type="match status" value="1"/>
</dbReference>
<dbReference type="Gene3D" id="1.10.530.10">
    <property type="match status" value="1"/>
</dbReference>
<dbReference type="GO" id="GO:0000270">
    <property type="term" value="P:peptidoglycan metabolic process"/>
    <property type="evidence" value="ECO:0007669"/>
    <property type="project" value="InterPro"/>
</dbReference>
<proteinExistence type="inferred from homology"/>
<dbReference type="PANTHER" id="PTHR37423">
    <property type="entry name" value="SOLUBLE LYTIC MUREIN TRANSGLYCOSYLASE-RELATED"/>
    <property type="match status" value="1"/>
</dbReference>
<dbReference type="Proteomes" id="UP000593836">
    <property type="component" value="Chromosome"/>
</dbReference>
<dbReference type="RefSeq" id="WP_194367631.1">
    <property type="nucleotide sequence ID" value="NZ_CP054493.1"/>
</dbReference>
<name>A0A7S7M1W4_9BACT</name>
<dbReference type="CDD" id="cd16893">
    <property type="entry name" value="LT_MltC_MltE"/>
    <property type="match status" value="1"/>
</dbReference>
<evidence type="ECO:0000313" key="5">
    <source>
        <dbReference type="EMBL" id="QOY55592.1"/>
    </source>
</evidence>
<gene>
    <name evidence="5" type="ORF">HUE87_05015</name>
</gene>